<keyword evidence="4" id="KW-0963">Cytoplasm</keyword>
<protein>
    <recommendedName>
        <fullName evidence="3">Regulatory protein RecX</fullName>
    </recommendedName>
</protein>
<feature type="domain" description="RecX first three-helical" evidence="5">
    <location>
        <begin position="5"/>
        <end position="40"/>
    </location>
</feature>
<evidence type="ECO:0000256" key="1">
    <source>
        <dbReference type="ARBA" id="ARBA00004496"/>
    </source>
</evidence>
<dbReference type="PANTHER" id="PTHR33602">
    <property type="entry name" value="REGULATORY PROTEIN RECX FAMILY PROTEIN"/>
    <property type="match status" value="1"/>
</dbReference>
<dbReference type="PANTHER" id="PTHR33602:SF1">
    <property type="entry name" value="REGULATORY PROTEIN RECX FAMILY PROTEIN"/>
    <property type="match status" value="1"/>
</dbReference>
<dbReference type="HOGENOM" id="CLU_066607_3_3_3"/>
<dbReference type="Pfam" id="PF21982">
    <property type="entry name" value="RecX_HTH1"/>
    <property type="match status" value="1"/>
</dbReference>
<name>B4VW47_9CYAN</name>
<dbReference type="GO" id="GO:0005737">
    <property type="term" value="C:cytoplasm"/>
    <property type="evidence" value="ECO:0007669"/>
    <property type="project" value="UniProtKB-SubCell"/>
</dbReference>
<reference evidence="6 7" key="1">
    <citation type="submission" date="2008-07" db="EMBL/GenBank/DDBJ databases">
        <authorList>
            <person name="Tandeau de Marsac N."/>
            <person name="Ferriera S."/>
            <person name="Johnson J."/>
            <person name="Kravitz S."/>
            <person name="Beeson K."/>
            <person name="Sutton G."/>
            <person name="Rogers Y.-H."/>
            <person name="Friedman R."/>
            <person name="Frazier M."/>
            <person name="Venter J.C."/>
        </authorList>
    </citation>
    <scope>NUCLEOTIDE SEQUENCE [LARGE SCALE GENOMIC DNA]</scope>
    <source>
        <strain evidence="6 7">PCC 7420</strain>
    </source>
</reference>
<proteinExistence type="inferred from homology"/>
<evidence type="ECO:0000256" key="4">
    <source>
        <dbReference type="ARBA" id="ARBA00022490"/>
    </source>
</evidence>
<evidence type="ECO:0000313" key="7">
    <source>
        <dbReference type="Proteomes" id="UP000003835"/>
    </source>
</evidence>
<dbReference type="InterPro" id="IPR003783">
    <property type="entry name" value="Regulatory_RecX"/>
</dbReference>
<sequence>MNCIDYFCKLLARREYSVFELTQKAQAKGFDAQDITESIENLQRLNYQSDTRFVESMITSYRGKYGKIVIKRKCRDKGIDSDFFEQIWQSQTEEEEEEGVELDGLKAKVVRKYKITDFHDIDPKTKRKLWNYLQYRGFNPGDVLTQWQREQDEDVD</sequence>
<dbReference type="Gene3D" id="1.10.10.10">
    <property type="entry name" value="Winged helix-like DNA-binding domain superfamily/Winged helix DNA-binding domain"/>
    <property type="match status" value="1"/>
</dbReference>
<evidence type="ECO:0000256" key="3">
    <source>
        <dbReference type="ARBA" id="ARBA00018111"/>
    </source>
</evidence>
<dbReference type="RefSeq" id="WP_006102717.1">
    <property type="nucleotide sequence ID" value="NZ_DS989855.1"/>
</dbReference>
<dbReference type="AlphaFoldDB" id="B4VW47"/>
<evidence type="ECO:0000259" key="5">
    <source>
        <dbReference type="Pfam" id="PF21982"/>
    </source>
</evidence>
<comment type="similarity">
    <text evidence="2">Belongs to the RecX family.</text>
</comment>
<gene>
    <name evidence="6" type="ORF">MC7420_5835</name>
</gene>
<dbReference type="STRING" id="118168.MC7420_5835"/>
<organism evidence="6 7">
    <name type="scientific">Coleofasciculus chthonoplastes PCC 7420</name>
    <dbReference type="NCBI Taxonomy" id="118168"/>
    <lineage>
        <taxon>Bacteria</taxon>
        <taxon>Bacillati</taxon>
        <taxon>Cyanobacteriota</taxon>
        <taxon>Cyanophyceae</taxon>
        <taxon>Coleofasciculales</taxon>
        <taxon>Coleofasciculaceae</taxon>
        <taxon>Coleofasciculus</taxon>
    </lineage>
</organism>
<evidence type="ECO:0000256" key="2">
    <source>
        <dbReference type="ARBA" id="ARBA00009695"/>
    </source>
</evidence>
<accession>B4VW47</accession>
<comment type="subcellular location">
    <subcellularLocation>
        <location evidence="1">Cytoplasm</location>
    </subcellularLocation>
</comment>
<dbReference type="InterPro" id="IPR053926">
    <property type="entry name" value="RecX_HTH_1st"/>
</dbReference>
<dbReference type="InterPro" id="IPR036388">
    <property type="entry name" value="WH-like_DNA-bd_sf"/>
</dbReference>
<dbReference type="GO" id="GO:0006282">
    <property type="term" value="P:regulation of DNA repair"/>
    <property type="evidence" value="ECO:0007669"/>
    <property type="project" value="InterPro"/>
</dbReference>
<dbReference type="eggNOG" id="COG2137">
    <property type="taxonomic scope" value="Bacteria"/>
</dbReference>
<dbReference type="OrthoDB" id="425478at2"/>
<dbReference type="EMBL" id="DS989855">
    <property type="protein sequence ID" value="EDX73955.1"/>
    <property type="molecule type" value="Genomic_DNA"/>
</dbReference>
<dbReference type="Proteomes" id="UP000003835">
    <property type="component" value="Unassembled WGS sequence"/>
</dbReference>
<evidence type="ECO:0000313" key="6">
    <source>
        <dbReference type="EMBL" id="EDX73955.1"/>
    </source>
</evidence>
<keyword evidence="7" id="KW-1185">Reference proteome</keyword>